<keyword evidence="8" id="KW-0156">Chromatin regulator</keyword>
<dbReference type="InterPro" id="IPR036277">
    <property type="entry name" value="SMC_hinge_sf"/>
</dbReference>
<keyword evidence="2" id="KW-0158">Chromosome</keyword>
<dbReference type="Pfam" id="PF26199">
    <property type="entry name" value="Ig_SMCHD1_8th"/>
    <property type="match status" value="1"/>
</dbReference>
<dbReference type="GO" id="GO:0006302">
    <property type="term" value="P:double-strand break repair"/>
    <property type="evidence" value="ECO:0007669"/>
    <property type="project" value="InterPro"/>
</dbReference>
<sequence>MAAAAGGGRAPRRPALLTPRGNGDRTVFLFDRRREQADPDEKVLRYGKDNYRAFRSAVCQVRASDEKFVITTTNRKEITEDNFSDLVRDGVTLYLLQSVDQMLLLATKERIDFLPHYDTLVKSGMYEYYASEGQNPLPFALAELIDNSLSATSRNTGIRSIQIKLLFDDSQGKPAVAVIDNGSGMTSKQLNNWAVYRLSKFTRQGDFESDHSGYVRPLPVPRSLNSDISYFGVGGKQAVFFVGQSARMISKPAASQDVHELVLSKEDFEKKEKNKEAIYTGFIQNRKPSDSTHITSDDERFLHNLISEERDKESFTAVVITGVQPDHMQYLKNYFHLWTRQLAHIYHYYIHGPKGNEANAVTKDISPFNNIDIQISMFEKGKVPKIVNLREIKDDMQTLYINTAADSFEFKAHVEEEGIVEGIIRYHPFLYDKETYPDDPCFPSRLNDDDDDDCFIVEKGARGKRPIFECFWNGRLIPYTTVEDFDWCAPPKKRGLAPIECYNRISGALFTNDKFQVSTNKLTFMDLELKLKDKNTLFTRIFNGQEQRMKIDREFALWLKECHEKYDKQIKFTVFKGITVRSDIPSKRMQSPWTTYAAIEWDGKTYKTGQLVKTTKTHPIFYGSIEKFFLYGDHDGDIFATGGEVQIALVRTNTERIHTASMDIKSLNMLLPDKLSVTWPEGDELLPNDTRFAGTPIGALRIEILNKKGEAMQKLPGTSHGGSKKLLVELKVILHSPTENKEIISHISQHGGKWPYWFKKMENLQKLGNYSLKLQVVLNESNADTYAGRPLPSKVFKFTIVEGKPQKFLVGLLELPFRIGVPFNIPLELQDEFGHPTHLTTRLRPILEASGLTLKHEDIPVATKCIIKGVTAKGCINSCQGKNFNLKITLPGLKEDTQVIKIRLQPGPPRQLKVKPDSEILKIENGTAFPFQVEVLDESGNITAQPELIVHCKFLGASDLPVYSVDCSNGGTNILTGPVIHVQNIKKDQMLKARIEVLNCKDVPPVEKIIKLLPSSHVARLQVLSMNGQKALQIKHQDEITCVAGHVMNKLIFQMYDEAEREIPITAAAAEKIKVNWTPKIDRELLMQGLLPDVKVPTSVKDVRYCLITYLDEHVSLESAFTVRFVIILIIILIIIGFLTDVMITDQFGNQVQTVTSACVNSLGVSGPGLDKSNLKVTWQESTQTMKVKGIRYKPCLLGSKELCFAWREFSDFIRVNLVAGSPAKLQFVDWPELEKVSSTVLIVPSNLQHKTDDTGRANLGVFSIHAPRGEHILQLKASYNMAILDCLVITIKVLPDPEKPVCLNVKYDKSPSFPAGGTFPDFMVSVLSEDDTIIKNINPARISMKMWEAQNSRVRTPIDVTTFSCSKVKDDKEDGFFYFRDKVVPERVGTYIVQFTFAMDKTNMLNSEQIIVEVVPNDPVRLLPDSLPATPAVSNVRALTSRTLVKDLYLHLMDEYNNHTGLDLVGRIIAKIKSPNEEDIEIPQFQGKVNTVEFPLESGSAEINLVLAEDSPGRDSTEYILVFEPHLPALKTPFGTILSLIYKQQLMATLTREKDQLSKSIDLYRKMFDTTNQLVAEMKCQVKEAETREALLRSELKKHQIELPPTNILQYVDSLLKKKMSEQEGVMKQPRRTCTLPNYPKGNQDILGKIAHLAQIEDNEAAKVISWHLASDMDCVVTLTTEAARSIFDETQGRQQVLPLDSIYKKTLPDWSRPLPHLRNGRTFFRPVGNPVFARDLLTFPDNIEHCQTVFGMLLGDTIIIDNLDAANHYRKEVVKITHCPTLLTREGDRIRSNGKFGGLQNKAPPMDKLRGMVFGAPMPKLYSTFSGQIDLLQQYRAAVVKLDNVNKDLDLHLQSLNTPEMQKKKQELAEQEKSLKLVKQKLGMTPALSDKGAESLLQPVMLDISDTPIPPKRMRRETVKKLYR</sequence>
<dbReference type="Pfam" id="PF26201">
    <property type="entry name" value="Ig_SMCHD1_7th"/>
    <property type="match status" value="1"/>
</dbReference>
<proteinExistence type="inferred from homology"/>
<evidence type="ECO:0000256" key="14">
    <source>
        <dbReference type="ARBA" id="ARBA00064929"/>
    </source>
</evidence>
<evidence type="ECO:0000256" key="7">
    <source>
        <dbReference type="ARBA" id="ARBA00022843"/>
    </source>
</evidence>
<gene>
    <name evidence="19" type="primary">SMCHD1</name>
</gene>
<dbReference type="SMART" id="SM00968">
    <property type="entry name" value="SMC_hinge"/>
    <property type="match status" value="1"/>
</dbReference>
<dbReference type="InterPro" id="IPR058612">
    <property type="entry name" value="Ig_SMCHD1_2nd"/>
</dbReference>
<organism evidence="19 20">
    <name type="scientific">Corvus moneduloides</name>
    <name type="common">New Caledonian crow</name>
    <dbReference type="NCBI Taxonomy" id="1196302"/>
    <lineage>
        <taxon>Eukaryota</taxon>
        <taxon>Metazoa</taxon>
        <taxon>Chordata</taxon>
        <taxon>Craniata</taxon>
        <taxon>Vertebrata</taxon>
        <taxon>Euteleostomi</taxon>
        <taxon>Archelosauria</taxon>
        <taxon>Archosauria</taxon>
        <taxon>Dinosauria</taxon>
        <taxon>Saurischia</taxon>
        <taxon>Theropoda</taxon>
        <taxon>Coelurosauria</taxon>
        <taxon>Aves</taxon>
        <taxon>Neognathae</taxon>
        <taxon>Neoaves</taxon>
        <taxon>Telluraves</taxon>
        <taxon>Australaves</taxon>
        <taxon>Passeriformes</taxon>
        <taxon>Corvoidea</taxon>
        <taxon>Corvidae</taxon>
        <taxon>Corvus</taxon>
    </lineage>
</organism>
<dbReference type="GO" id="GO:0051276">
    <property type="term" value="P:chromosome organization"/>
    <property type="evidence" value="ECO:0007669"/>
    <property type="project" value="InterPro"/>
</dbReference>
<reference evidence="20" key="1">
    <citation type="submission" date="2019-10" db="EMBL/GenBank/DDBJ databases">
        <title>Corvus moneduloides (New Caledonian crow) genome, bCorMon1, primary haplotype.</title>
        <authorList>
            <person name="Rutz C."/>
            <person name="Fungtammasan C."/>
            <person name="Mountcastle J."/>
            <person name="Formenti G."/>
            <person name="Chow W."/>
            <person name="Howe K."/>
            <person name="Steele M.P."/>
            <person name="Fernandes J."/>
            <person name="Gilbert M.T.P."/>
            <person name="Fedrigo O."/>
            <person name="Jarvis E.D."/>
            <person name="Gemmell N."/>
        </authorList>
    </citation>
    <scope>NUCLEOTIDE SEQUENCE [LARGE SCALE GENOMIC DNA]</scope>
</reference>
<keyword evidence="7" id="KW-0832">Ubl conjugation</keyword>
<evidence type="ECO:0000256" key="15">
    <source>
        <dbReference type="ARBA" id="ARBA00072726"/>
    </source>
</evidence>
<evidence type="ECO:0000313" key="19">
    <source>
        <dbReference type="Ensembl" id="ENSCMUP00000032119.1"/>
    </source>
</evidence>
<keyword evidence="9" id="KW-0007">Acetylation</keyword>
<dbReference type="InterPro" id="IPR036890">
    <property type="entry name" value="HATPase_C_sf"/>
</dbReference>
<dbReference type="SUPFAM" id="SSF75553">
    <property type="entry name" value="Smc hinge domain"/>
    <property type="match status" value="1"/>
</dbReference>
<dbReference type="FunFam" id="3.30.565.10:FF:000060">
    <property type="entry name" value="Structural maintenance of chromosomes flexible hinge domain containing 1"/>
    <property type="match status" value="1"/>
</dbReference>
<dbReference type="InterPro" id="IPR058613">
    <property type="entry name" value="Ig_SMCHD1_4th"/>
</dbReference>
<evidence type="ECO:0000256" key="10">
    <source>
        <dbReference type="ARBA" id="ARBA00023125"/>
    </source>
</evidence>
<evidence type="ECO:0000256" key="8">
    <source>
        <dbReference type="ARBA" id="ARBA00022853"/>
    </source>
</evidence>
<evidence type="ECO:0000256" key="16">
    <source>
        <dbReference type="SAM" id="Coils"/>
    </source>
</evidence>
<dbReference type="GO" id="GO:0005694">
    <property type="term" value="C:chromosome"/>
    <property type="evidence" value="ECO:0007669"/>
    <property type="project" value="UniProtKB-SubCell"/>
</dbReference>
<evidence type="ECO:0000256" key="4">
    <source>
        <dbReference type="ARBA" id="ARBA00022553"/>
    </source>
</evidence>
<dbReference type="Gene3D" id="3.30.70.1620">
    <property type="match status" value="1"/>
</dbReference>
<comment type="subcellular location">
    <subcellularLocation>
        <location evidence="1">Chromosome</location>
    </subcellularLocation>
</comment>
<dbReference type="PANTHER" id="PTHR22640:SF2">
    <property type="entry name" value="STRUCTURAL MAINTENANCE OF CHROMOSOMES FLEXIBLE HINGE DOMAIN-CONTAINING PROTEIN 1"/>
    <property type="match status" value="1"/>
</dbReference>
<dbReference type="Proteomes" id="UP000694553">
    <property type="component" value="Unassembled WGS sequence"/>
</dbReference>
<dbReference type="GO" id="GO:0006325">
    <property type="term" value="P:chromatin organization"/>
    <property type="evidence" value="ECO:0007669"/>
    <property type="project" value="UniProtKB-KW"/>
</dbReference>
<reference evidence="19" key="2">
    <citation type="submission" date="2025-08" db="UniProtKB">
        <authorList>
            <consortium name="Ensembl"/>
        </authorList>
    </citation>
    <scope>IDENTIFICATION</scope>
</reference>
<evidence type="ECO:0000256" key="13">
    <source>
        <dbReference type="ARBA" id="ARBA00061700"/>
    </source>
</evidence>
<keyword evidence="10" id="KW-0238">DNA-binding</keyword>
<feature type="coiled-coil region" evidence="16">
    <location>
        <begin position="1548"/>
        <end position="1603"/>
    </location>
</feature>
<evidence type="ECO:0000256" key="6">
    <source>
        <dbReference type="ARBA" id="ARBA00022801"/>
    </source>
</evidence>
<dbReference type="InterPro" id="IPR058614">
    <property type="entry name" value="Ig_SMCHD1_5th"/>
</dbReference>
<dbReference type="Pfam" id="PF13589">
    <property type="entry name" value="HATPase_c_3"/>
    <property type="match status" value="1"/>
</dbReference>
<dbReference type="InterPro" id="IPR010935">
    <property type="entry name" value="SMC_hinge"/>
</dbReference>
<dbReference type="GO" id="GO:0005524">
    <property type="term" value="F:ATP binding"/>
    <property type="evidence" value="ECO:0007669"/>
    <property type="project" value="InterPro"/>
</dbReference>
<dbReference type="Pfam" id="PF06470">
    <property type="entry name" value="SMC_hinge"/>
    <property type="match status" value="1"/>
</dbReference>
<protein>
    <recommendedName>
        <fullName evidence="15">Structural maintenance of chromosomes flexible hinge domain-containing protein 1</fullName>
    </recommendedName>
</protein>
<comment type="similarity">
    <text evidence="13">Belongs to the SMC family. Highly divergent.</text>
</comment>
<evidence type="ECO:0000256" key="12">
    <source>
        <dbReference type="ARBA" id="ARBA00049360"/>
    </source>
</evidence>
<keyword evidence="11" id="KW-0234">DNA repair</keyword>
<comment type="subunit">
    <text evidence="14">Homodimer; homodimerizes via its SMC hinge domain. Interacts with LRIF1.</text>
</comment>
<evidence type="ECO:0000313" key="20">
    <source>
        <dbReference type="Proteomes" id="UP000694553"/>
    </source>
</evidence>
<dbReference type="CDD" id="cd16937">
    <property type="entry name" value="HATPase_SMCHD1-like"/>
    <property type="match status" value="1"/>
</dbReference>
<evidence type="ECO:0000256" key="1">
    <source>
        <dbReference type="ARBA" id="ARBA00004286"/>
    </source>
</evidence>
<dbReference type="GO" id="GO:0016787">
    <property type="term" value="F:hydrolase activity"/>
    <property type="evidence" value="ECO:0007669"/>
    <property type="project" value="UniProtKB-KW"/>
</dbReference>
<dbReference type="Pfam" id="PF22899">
    <property type="entry name" value="SMCHD1_S5"/>
    <property type="match status" value="1"/>
</dbReference>
<evidence type="ECO:0000256" key="17">
    <source>
        <dbReference type="SAM" id="MobiDB-lite"/>
    </source>
</evidence>
<dbReference type="Gene3D" id="1.20.1060.20">
    <property type="match status" value="1"/>
</dbReference>
<dbReference type="InterPro" id="IPR058611">
    <property type="entry name" value="Ig_SMCHD1_1st"/>
</dbReference>
<dbReference type="InterPro" id="IPR038892">
    <property type="entry name" value="SMCHD1"/>
</dbReference>
<dbReference type="InterPro" id="IPR055109">
    <property type="entry name" value="SMCHD1_S5"/>
</dbReference>
<feature type="region of interest" description="Disordered" evidence="17">
    <location>
        <begin position="1"/>
        <end position="22"/>
    </location>
</feature>
<dbReference type="Pfam" id="PF26194">
    <property type="entry name" value="Ig_SMCHD1_1st"/>
    <property type="match status" value="1"/>
</dbReference>
<evidence type="ECO:0000259" key="18">
    <source>
        <dbReference type="SMART" id="SM00968"/>
    </source>
</evidence>
<dbReference type="GO" id="GO:0003677">
    <property type="term" value="F:DNA binding"/>
    <property type="evidence" value="ECO:0007669"/>
    <property type="project" value="UniProtKB-KW"/>
</dbReference>
<feature type="domain" description="SMC hinge" evidence="18">
    <location>
        <begin position="1645"/>
        <end position="1772"/>
    </location>
</feature>
<keyword evidence="3" id="KW-1017">Isopeptide bond</keyword>
<dbReference type="PANTHER" id="PTHR22640">
    <property type="entry name" value="STRUCTURAL MAINTENANCE OF CHROMOSOMES FLEXIBLE HINGE DOMAIN-CONTAINING PROTEIN 1"/>
    <property type="match status" value="1"/>
</dbReference>
<dbReference type="Pfam" id="PF26198">
    <property type="entry name" value="Ig_SMCHD1_6th"/>
    <property type="match status" value="1"/>
</dbReference>
<dbReference type="Ensembl" id="ENSCMUT00000032504.1">
    <property type="protein sequence ID" value="ENSCMUP00000032119.1"/>
    <property type="gene ID" value="ENSCMUG00000004595.2"/>
</dbReference>
<keyword evidence="4" id="KW-0597">Phosphoprotein</keyword>
<comment type="catalytic activity">
    <reaction evidence="12">
        <text>ATP + H2O = ADP + phosphate + H(+)</text>
        <dbReference type="Rhea" id="RHEA:13065"/>
        <dbReference type="ChEBI" id="CHEBI:15377"/>
        <dbReference type="ChEBI" id="CHEBI:15378"/>
        <dbReference type="ChEBI" id="CHEBI:30616"/>
        <dbReference type="ChEBI" id="CHEBI:43474"/>
        <dbReference type="ChEBI" id="CHEBI:456216"/>
    </reaction>
</comment>
<evidence type="ECO:0000256" key="3">
    <source>
        <dbReference type="ARBA" id="ARBA00022499"/>
    </source>
</evidence>
<reference evidence="19" key="3">
    <citation type="submission" date="2025-09" db="UniProtKB">
        <authorList>
            <consortium name="Ensembl"/>
        </authorList>
    </citation>
    <scope>IDENTIFICATION</scope>
</reference>
<dbReference type="Pfam" id="PF26197">
    <property type="entry name" value="Ig_SMCHD1_5th"/>
    <property type="match status" value="1"/>
</dbReference>
<keyword evidence="6" id="KW-0378">Hydrolase</keyword>
<evidence type="ECO:0000256" key="2">
    <source>
        <dbReference type="ARBA" id="ARBA00022454"/>
    </source>
</evidence>
<name>A0A8U7ME66_CORMO</name>
<evidence type="ECO:0000256" key="9">
    <source>
        <dbReference type="ARBA" id="ARBA00022990"/>
    </source>
</evidence>
<keyword evidence="16" id="KW-0175">Coiled coil</keyword>
<evidence type="ECO:0000256" key="5">
    <source>
        <dbReference type="ARBA" id="ARBA00022763"/>
    </source>
</evidence>
<dbReference type="InterPro" id="IPR058615">
    <property type="entry name" value="Ig_SMCHD1_6th"/>
</dbReference>
<dbReference type="SUPFAM" id="SSF55874">
    <property type="entry name" value="ATPase domain of HSP90 chaperone/DNA topoisomerase II/histidine kinase"/>
    <property type="match status" value="1"/>
</dbReference>
<evidence type="ECO:0000256" key="11">
    <source>
        <dbReference type="ARBA" id="ARBA00023204"/>
    </source>
</evidence>
<dbReference type="InterPro" id="IPR058617">
    <property type="entry name" value="Ig_SMCHD1_7th"/>
</dbReference>
<dbReference type="Pfam" id="PF26196">
    <property type="entry name" value="Ig_SMCHD1_4th"/>
    <property type="match status" value="1"/>
</dbReference>
<keyword evidence="20" id="KW-1185">Reference proteome</keyword>
<dbReference type="Pfam" id="PF26195">
    <property type="entry name" value="Ig_SMCHD1_2nd"/>
    <property type="match status" value="1"/>
</dbReference>
<dbReference type="Gene3D" id="3.30.565.10">
    <property type="entry name" value="Histidine kinase-like ATPase, C-terminal domain"/>
    <property type="match status" value="1"/>
</dbReference>
<keyword evidence="5" id="KW-0227">DNA damage</keyword>
<accession>A0A8U7ME66</accession>
<dbReference type="InterPro" id="IPR058616">
    <property type="entry name" value="Ig_SMCHD1_8th"/>
</dbReference>